<dbReference type="EMBL" id="NITY01000011">
    <property type="protein sequence ID" value="PHM39282.1"/>
    <property type="molecule type" value="Genomic_DNA"/>
</dbReference>
<dbReference type="Proteomes" id="UP000224607">
    <property type="component" value="Unassembled WGS sequence"/>
</dbReference>
<dbReference type="PANTHER" id="PTHR41328">
    <property type="entry name" value="TERMINASE SMALL SUBUNIT-RELATED"/>
    <property type="match status" value="1"/>
</dbReference>
<accession>A0A1I3WN79</accession>
<dbReference type="Pfam" id="PF03592">
    <property type="entry name" value="Terminase_2"/>
    <property type="match status" value="1"/>
</dbReference>
<evidence type="ECO:0000313" key="6">
    <source>
        <dbReference type="Proteomes" id="UP000224607"/>
    </source>
</evidence>
<dbReference type="PANTHER" id="PTHR41328:SF2">
    <property type="entry name" value="TERMINASE SMALL SUBUNIT"/>
    <property type="match status" value="1"/>
</dbReference>
<sequence length="190" mass="21768">MTRAIKMTTKQKMFCREYLVDLNATQAAIRAGYSPRRASELGYQLMQKPYVVALIDELKAERNRQLGIDANYVLMRLVEIDQMDVADILKEDLSIKPLSQWPESWRRYLSGFNLTEMFEGRGDERDMVGILKKIKWPDKVKNLELLGKHVSVQAFRENVKAEHSGAEGGPIEVANVTAEQAADAYKKMMR</sequence>
<evidence type="ECO:0000256" key="2">
    <source>
        <dbReference type="ARBA" id="ARBA00023219"/>
    </source>
</evidence>
<dbReference type="OrthoDB" id="8227562at2"/>
<dbReference type="InterPro" id="IPR052404">
    <property type="entry name" value="SPP1-like_terminase"/>
</dbReference>
<dbReference type="Proteomes" id="UP000198919">
    <property type="component" value="Unassembled WGS sequence"/>
</dbReference>
<keyword evidence="6" id="KW-1185">Reference proteome</keyword>
<keyword evidence="2" id="KW-0231">Viral genome packaging</keyword>
<dbReference type="EMBL" id="FORG01000028">
    <property type="protein sequence ID" value="SFK08932.1"/>
    <property type="molecule type" value="Genomic_DNA"/>
</dbReference>
<dbReference type="InterPro" id="IPR038713">
    <property type="entry name" value="Terminase_Gp1_N_sf"/>
</dbReference>
<dbReference type="InterPro" id="IPR005335">
    <property type="entry name" value="Terminase_ssu"/>
</dbReference>
<name>A0A1I3WN79_9GAMM</name>
<gene>
    <name evidence="4" type="ORF">SAMN05421680_12827</name>
    <name evidence="3" type="ORF">Xmau_02886</name>
</gene>
<dbReference type="Gene3D" id="1.10.10.1400">
    <property type="entry name" value="Terminase, small subunit, N-terminal DNA-binding domain, HTH motif"/>
    <property type="match status" value="1"/>
</dbReference>
<evidence type="ECO:0000256" key="1">
    <source>
        <dbReference type="ARBA" id="ARBA00022612"/>
    </source>
</evidence>
<evidence type="ECO:0000313" key="3">
    <source>
        <dbReference type="EMBL" id="PHM39282.1"/>
    </source>
</evidence>
<protein>
    <submittedName>
        <fullName evidence="3 4">Terminase</fullName>
    </submittedName>
</protein>
<dbReference type="GO" id="GO:0051276">
    <property type="term" value="P:chromosome organization"/>
    <property type="evidence" value="ECO:0007669"/>
    <property type="project" value="InterPro"/>
</dbReference>
<evidence type="ECO:0000313" key="5">
    <source>
        <dbReference type="Proteomes" id="UP000198919"/>
    </source>
</evidence>
<proteinExistence type="predicted"/>
<dbReference type="STRING" id="351675.SAMN05421680_12827"/>
<organism evidence="4 5">
    <name type="scientific">Xenorhabdus mauleonii</name>
    <dbReference type="NCBI Taxonomy" id="351675"/>
    <lineage>
        <taxon>Bacteria</taxon>
        <taxon>Pseudomonadati</taxon>
        <taxon>Pseudomonadota</taxon>
        <taxon>Gammaproteobacteria</taxon>
        <taxon>Enterobacterales</taxon>
        <taxon>Morganellaceae</taxon>
        <taxon>Xenorhabdus</taxon>
    </lineage>
</organism>
<reference evidence="3 6" key="3">
    <citation type="journal article" date="2017" name="Nat. Microbiol.">
        <title>Natural product diversity associated with the nematode symbionts Photorhabdus and Xenorhabdus.</title>
        <authorList>
            <person name="Tobias N.J."/>
            <person name="Wolff H."/>
            <person name="Djahanschiri B."/>
            <person name="Grundmann F."/>
            <person name="Kronenwerth M."/>
            <person name="Shi Y.M."/>
            <person name="Simonyi S."/>
            <person name="Grun P."/>
            <person name="Shapiro-Ilan D."/>
            <person name="Pidot S.J."/>
            <person name="Stinear T.P."/>
            <person name="Ebersberger I."/>
            <person name="Bode H.B."/>
        </authorList>
    </citation>
    <scope>NUCLEOTIDE SEQUENCE [LARGE SCALE GENOMIC DNA]</scope>
    <source>
        <strain evidence="3 6">DSM 17908</strain>
    </source>
</reference>
<dbReference type="AlphaFoldDB" id="A0A1I3WN79"/>
<reference evidence="4" key="2">
    <citation type="submission" date="2016-10" db="EMBL/GenBank/DDBJ databases">
        <authorList>
            <person name="de Groot N.N."/>
        </authorList>
    </citation>
    <scope>NUCLEOTIDE SEQUENCE [LARGE SCALE GENOMIC DNA]</scope>
    <source>
        <strain evidence="4">DSM 17908</strain>
    </source>
</reference>
<keyword evidence="1" id="KW-1188">Viral release from host cell</keyword>
<reference evidence="5" key="1">
    <citation type="submission" date="2016-10" db="EMBL/GenBank/DDBJ databases">
        <authorList>
            <person name="Varghese N."/>
            <person name="Submissions S."/>
        </authorList>
    </citation>
    <scope>NUCLEOTIDE SEQUENCE [LARGE SCALE GENOMIC DNA]</scope>
    <source>
        <strain evidence="5">DSM 17908</strain>
    </source>
</reference>
<dbReference type="RefSeq" id="WP_092513771.1">
    <property type="nucleotide sequence ID" value="NZ_CAWNQB010000003.1"/>
</dbReference>
<evidence type="ECO:0000313" key="4">
    <source>
        <dbReference type="EMBL" id="SFK08932.1"/>
    </source>
</evidence>